<feature type="compositionally biased region" description="Basic residues" evidence="1">
    <location>
        <begin position="229"/>
        <end position="243"/>
    </location>
</feature>
<comment type="caution">
    <text evidence="2">The sequence shown here is derived from an EMBL/GenBank/DDBJ whole genome shotgun (WGS) entry which is preliminary data.</text>
</comment>
<dbReference type="Proteomes" id="UP000077202">
    <property type="component" value="Unassembled WGS sequence"/>
</dbReference>
<evidence type="ECO:0000313" key="3">
    <source>
        <dbReference type="Proteomes" id="UP000077202"/>
    </source>
</evidence>
<feature type="region of interest" description="Disordered" evidence="1">
    <location>
        <begin position="1"/>
        <end position="310"/>
    </location>
</feature>
<evidence type="ECO:0000256" key="1">
    <source>
        <dbReference type="SAM" id="MobiDB-lite"/>
    </source>
</evidence>
<feature type="compositionally biased region" description="Basic and acidic residues" evidence="1">
    <location>
        <begin position="206"/>
        <end position="216"/>
    </location>
</feature>
<dbReference type="EMBL" id="LVLJ01001129">
    <property type="protein sequence ID" value="OAE31270.1"/>
    <property type="molecule type" value="Genomic_DNA"/>
</dbReference>
<protein>
    <submittedName>
        <fullName evidence="2">Uncharacterized protein</fullName>
    </submittedName>
</protein>
<keyword evidence="3" id="KW-1185">Reference proteome</keyword>
<organism evidence="2 3">
    <name type="scientific">Marchantia polymorpha subsp. ruderalis</name>
    <dbReference type="NCBI Taxonomy" id="1480154"/>
    <lineage>
        <taxon>Eukaryota</taxon>
        <taxon>Viridiplantae</taxon>
        <taxon>Streptophyta</taxon>
        <taxon>Embryophyta</taxon>
        <taxon>Marchantiophyta</taxon>
        <taxon>Marchantiopsida</taxon>
        <taxon>Marchantiidae</taxon>
        <taxon>Marchantiales</taxon>
        <taxon>Marchantiaceae</taxon>
        <taxon>Marchantia</taxon>
    </lineage>
</organism>
<dbReference type="AlphaFoldDB" id="A0A176WDK2"/>
<feature type="compositionally biased region" description="Basic and acidic residues" evidence="1">
    <location>
        <begin position="131"/>
        <end position="152"/>
    </location>
</feature>
<accession>A0A176WDK2</accession>
<name>A0A176WDK2_MARPO</name>
<feature type="compositionally biased region" description="Basic and acidic residues" evidence="1">
    <location>
        <begin position="1"/>
        <end position="17"/>
    </location>
</feature>
<gene>
    <name evidence="2" type="ORF">AXG93_1962s1270</name>
</gene>
<proteinExistence type="predicted"/>
<feature type="compositionally biased region" description="Basic residues" evidence="1">
    <location>
        <begin position="121"/>
        <end position="130"/>
    </location>
</feature>
<feature type="compositionally biased region" description="Basic and acidic residues" evidence="1">
    <location>
        <begin position="97"/>
        <end position="119"/>
    </location>
</feature>
<sequence>MREAVSCKKATTDERVGKTAGGRGPLALKKQRHAQTRTRRAPIAAQNEESSNASLDGRTRARQSGRQTGLRARRGGVRLPPHSQVRWVPTAAAAAAEGEHRPEPEHPRNRSDEEREQNRSQRQKNRRKAKQARDRRGTGPEPRRRPGRKVGEKGLGLSAGHCDGMGANDDDEIQQALQTCNQRAGAERRANQPSPRPRQASGQACDDGRKKGREAEQICGSVAAQAGRRAGRQNRGGRGRGGQRRGTGWGKPRAESERGFMVQMRTEAGPPGKRGALPGTRMLVDDRRSAVTGRGAGPGVGPYGHRPATC</sequence>
<feature type="compositionally biased region" description="Basic residues" evidence="1">
    <location>
        <begin position="29"/>
        <end position="40"/>
    </location>
</feature>
<reference evidence="2" key="1">
    <citation type="submission" date="2016-03" db="EMBL/GenBank/DDBJ databases">
        <title>Mechanisms controlling the formation of the plant cell surface in tip-growing cells are functionally conserved among land plants.</title>
        <authorList>
            <person name="Honkanen S."/>
            <person name="Jones V.A."/>
            <person name="Morieri G."/>
            <person name="Champion C."/>
            <person name="Hetherington A.J."/>
            <person name="Kelly S."/>
            <person name="Saint-Marcoux D."/>
            <person name="Proust H."/>
            <person name="Prescott H."/>
            <person name="Dolan L."/>
        </authorList>
    </citation>
    <scope>NUCLEOTIDE SEQUENCE [LARGE SCALE GENOMIC DNA]</scope>
    <source>
        <tissue evidence="2">Whole gametophyte</tissue>
    </source>
</reference>
<evidence type="ECO:0000313" key="2">
    <source>
        <dbReference type="EMBL" id="OAE31270.1"/>
    </source>
</evidence>